<keyword evidence="1" id="KW-0812">Transmembrane</keyword>
<evidence type="ECO:0000256" key="1">
    <source>
        <dbReference type="SAM" id="Phobius"/>
    </source>
</evidence>
<feature type="transmembrane region" description="Helical" evidence="1">
    <location>
        <begin position="7"/>
        <end position="30"/>
    </location>
</feature>
<keyword evidence="3" id="KW-1185">Reference proteome</keyword>
<name>A0A4Y5NR87_9CAUD</name>
<organism evidence="2 3">
    <name type="scientific">Escherichia phage vB_EcoS_W011D</name>
    <dbReference type="NCBI Taxonomy" id="2575323"/>
    <lineage>
        <taxon>Viruses</taxon>
        <taxon>Duplodnaviria</taxon>
        <taxon>Heunggongvirae</taxon>
        <taxon>Uroviricota</taxon>
        <taxon>Caudoviricetes</taxon>
        <taxon>Drexlerviridae</taxon>
        <taxon>Tempevirinae</taxon>
        <taxon>Changchunvirus</taxon>
        <taxon>Changchunvirus W011D</taxon>
    </lineage>
</organism>
<protein>
    <submittedName>
        <fullName evidence="2">Uncharacterized protein</fullName>
    </submittedName>
</protein>
<evidence type="ECO:0000313" key="3">
    <source>
        <dbReference type="Proteomes" id="UP000306677"/>
    </source>
</evidence>
<reference evidence="2 3" key="1">
    <citation type="submission" date="2019-04" db="EMBL/GenBank/DDBJ databases">
        <authorList>
            <person name="Wang X."/>
        </authorList>
    </citation>
    <scope>NUCLEOTIDE SEQUENCE [LARGE SCALE GENOMIC DNA]</scope>
</reference>
<proteinExistence type="predicted"/>
<sequence length="37" mass="4020">MKFNAKVLFVTVAVMAAGVFCSAMFVKFVYSIVEALS</sequence>
<evidence type="ECO:0000313" key="2">
    <source>
        <dbReference type="EMBL" id="QCW18505.1"/>
    </source>
</evidence>
<dbReference type="Proteomes" id="UP000306677">
    <property type="component" value="Segment"/>
</dbReference>
<dbReference type="EMBL" id="MK778457">
    <property type="protein sequence ID" value="QCW18505.1"/>
    <property type="molecule type" value="Genomic_DNA"/>
</dbReference>
<keyword evidence="1" id="KW-0472">Membrane</keyword>
<keyword evidence="1" id="KW-1133">Transmembrane helix</keyword>
<gene>
    <name evidence="2" type="ORF">vBEcoSW011D_61</name>
</gene>
<accession>A0A4Y5NR87</accession>